<dbReference type="Proteomes" id="UP001596220">
    <property type="component" value="Unassembled WGS sequence"/>
</dbReference>
<dbReference type="RefSeq" id="WP_380631553.1">
    <property type="nucleotide sequence ID" value="NZ_JBHSQO010000001.1"/>
</dbReference>
<protein>
    <submittedName>
        <fullName evidence="2">FkbM family methyltransferase</fullName>
    </submittedName>
</protein>
<dbReference type="SUPFAM" id="SSF53335">
    <property type="entry name" value="S-adenosyl-L-methionine-dependent methyltransferases"/>
    <property type="match status" value="1"/>
</dbReference>
<dbReference type="InterPro" id="IPR006342">
    <property type="entry name" value="FkbM_mtfrase"/>
</dbReference>
<evidence type="ECO:0000259" key="1">
    <source>
        <dbReference type="Pfam" id="PF05050"/>
    </source>
</evidence>
<dbReference type="GO" id="GO:0032259">
    <property type="term" value="P:methylation"/>
    <property type="evidence" value="ECO:0007669"/>
    <property type="project" value="UniProtKB-KW"/>
</dbReference>
<evidence type="ECO:0000313" key="3">
    <source>
        <dbReference type="Proteomes" id="UP001596220"/>
    </source>
</evidence>
<feature type="domain" description="Methyltransferase FkbM" evidence="1">
    <location>
        <begin position="49"/>
        <end position="224"/>
    </location>
</feature>
<dbReference type="EMBL" id="JBHSQO010000001">
    <property type="protein sequence ID" value="MFC6087706.1"/>
    <property type="molecule type" value="Genomic_DNA"/>
</dbReference>
<dbReference type="Pfam" id="PF05050">
    <property type="entry name" value="Methyltransf_21"/>
    <property type="match status" value="1"/>
</dbReference>
<keyword evidence="2" id="KW-0808">Transferase</keyword>
<dbReference type="InterPro" id="IPR029063">
    <property type="entry name" value="SAM-dependent_MTases_sf"/>
</dbReference>
<sequence length="253" mass="28503">MTDLLDIPLDEGLDFWTPHAEEARWQYEEIFDQGCYDGIRLRPDALVLDVGANIGLFTYFLKRDHPAARVRAFEPMPAPARALRRNVARHGLRDVVVEECALGGEDQDEVLFHYYPLAPGNSTRYPADKELQIAVLSRLGTEEHVRSHYVGEPVRVPVRRLSSFLPAGERVDLVKVDVEGAELDVLRGVDPGQWASIDRLVLEVQDLDGRLAEVDALLRARGFEVAARPSPLIPEEIRTFVVHATRPDRARRG</sequence>
<dbReference type="InterPro" id="IPR052514">
    <property type="entry name" value="SAM-dependent_MTase"/>
</dbReference>
<proteinExistence type="predicted"/>
<dbReference type="PANTHER" id="PTHR34203">
    <property type="entry name" value="METHYLTRANSFERASE, FKBM FAMILY PROTEIN"/>
    <property type="match status" value="1"/>
</dbReference>
<reference evidence="3" key="1">
    <citation type="journal article" date="2019" name="Int. J. Syst. Evol. Microbiol.">
        <title>The Global Catalogue of Microorganisms (GCM) 10K type strain sequencing project: providing services to taxonomists for standard genome sequencing and annotation.</title>
        <authorList>
            <consortium name="The Broad Institute Genomics Platform"/>
            <consortium name="The Broad Institute Genome Sequencing Center for Infectious Disease"/>
            <person name="Wu L."/>
            <person name="Ma J."/>
        </authorList>
    </citation>
    <scope>NUCLEOTIDE SEQUENCE [LARGE SCALE GENOMIC DNA]</scope>
    <source>
        <strain evidence="3">CGMCC 4.7246</strain>
    </source>
</reference>
<keyword evidence="3" id="KW-1185">Reference proteome</keyword>
<organism evidence="2 3">
    <name type="scientific">Saccharothrix lopnurensis</name>
    <dbReference type="NCBI Taxonomy" id="1670621"/>
    <lineage>
        <taxon>Bacteria</taxon>
        <taxon>Bacillati</taxon>
        <taxon>Actinomycetota</taxon>
        <taxon>Actinomycetes</taxon>
        <taxon>Pseudonocardiales</taxon>
        <taxon>Pseudonocardiaceae</taxon>
        <taxon>Saccharothrix</taxon>
    </lineage>
</organism>
<accession>A0ABW1NWT3</accession>
<dbReference type="PANTHER" id="PTHR34203:SF15">
    <property type="entry name" value="SLL1173 PROTEIN"/>
    <property type="match status" value="1"/>
</dbReference>
<dbReference type="NCBIfam" id="TIGR01444">
    <property type="entry name" value="fkbM_fam"/>
    <property type="match status" value="1"/>
</dbReference>
<keyword evidence="2" id="KW-0489">Methyltransferase</keyword>
<name>A0ABW1NWT3_9PSEU</name>
<dbReference type="GO" id="GO:0008168">
    <property type="term" value="F:methyltransferase activity"/>
    <property type="evidence" value="ECO:0007669"/>
    <property type="project" value="UniProtKB-KW"/>
</dbReference>
<evidence type="ECO:0000313" key="2">
    <source>
        <dbReference type="EMBL" id="MFC6087706.1"/>
    </source>
</evidence>
<dbReference type="Gene3D" id="3.40.50.150">
    <property type="entry name" value="Vaccinia Virus protein VP39"/>
    <property type="match status" value="1"/>
</dbReference>
<comment type="caution">
    <text evidence="2">The sequence shown here is derived from an EMBL/GenBank/DDBJ whole genome shotgun (WGS) entry which is preliminary data.</text>
</comment>
<gene>
    <name evidence="2" type="ORF">ACFP3R_00305</name>
</gene>